<sequence length="144" mass="16075">MGGCCGFVHPPDQTGIRTGGRGTMIRVKRLDHVQICIPFGAEDEARAFYTGVLGFQEIEKPESLKGNGGLWYKVGDIELHIGAENRDGYNSKSHPAFEVEDVEAARRYLESQGVVTQDEKPIPGVKRFSFRDPFHNRIELLEKG</sequence>
<evidence type="ECO:0000313" key="2">
    <source>
        <dbReference type="EMBL" id="BAD76416.1"/>
    </source>
</evidence>
<dbReference type="EMBL" id="BA000043">
    <property type="protein sequence ID" value="BAD76416.1"/>
    <property type="molecule type" value="Genomic_DNA"/>
</dbReference>
<dbReference type="eggNOG" id="COG0346">
    <property type="taxonomic scope" value="Bacteria"/>
</dbReference>
<dbReference type="SUPFAM" id="SSF54593">
    <property type="entry name" value="Glyoxalase/Bleomycin resistance protein/Dihydroxybiphenyl dioxygenase"/>
    <property type="match status" value="1"/>
</dbReference>
<dbReference type="HOGENOM" id="CLU_140387_0_0_9"/>
<dbReference type="STRING" id="235909.GK2131"/>
<dbReference type="PANTHER" id="PTHR39175">
    <property type="entry name" value="FAMILY PROTEIN, PUTATIVE (AFU_ORTHOLOGUE AFUA_3G15060)-RELATED"/>
    <property type="match status" value="1"/>
</dbReference>
<proteinExistence type="predicted"/>
<reference evidence="2 3" key="1">
    <citation type="journal article" date="2004" name="Nucleic Acids Res.">
        <title>Thermoadaptation trait revealed by the genome sequence of thermophilic Geobacillus kaustophilus.</title>
        <authorList>
            <person name="Takami H."/>
            <person name="Takaki Y."/>
            <person name="Chee G.J."/>
            <person name="Nishi S."/>
            <person name="Shimamura S."/>
            <person name="Suzuki H."/>
            <person name="Matsui S."/>
            <person name="Uchiyama I."/>
        </authorList>
    </citation>
    <scope>NUCLEOTIDE SEQUENCE [LARGE SCALE GENOMIC DNA]</scope>
    <source>
        <strain evidence="2 3">HTA426</strain>
    </source>
</reference>
<keyword evidence="3" id="KW-1185">Reference proteome</keyword>
<dbReference type="KEGG" id="gka:GK2131"/>
<gene>
    <name evidence="2" type="ordered locus">GK2131</name>
</gene>
<evidence type="ECO:0000259" key="1">
    <source>
        <dbReference type="PROSITE" id="PS51819"/>
    </source>
</evidence>
<dbReference type="InterPro" id="IPR029068">
    <property type="entry name" value="Glyas_Bleomycin-R_OHBP_Dase"/>
</dbReference>
<name>Q5KY20_GEOKA</name>
<dbReference type="PANTHER" id="PTHR39175:SF1">
    <property type="entry name" value="FAMILY PROTEIN, PUTATIVE (AFU_ORTHOLOGUE AFUA_3G15060)-RELATED"/>
    <property type="match status" value="1"/>
</dbReference>
<dbReference type="Pfam" id="PF00903">
    <property type="entry name" value="Glyoxalase"/>
    <property type="match status" value="1"/>
</dbReference>
<protein>
    <submittedName>
        <fullName evidence="2">Hypothetical conserved protein</fullName>
    </submittedName>
</protein>
<evidence type="ECO:0000313" key="3">
    <source>
        <dbReference type="Proteomes" id="UP000001172"/>
    </source>
</evidence>
<dbReference type="PROSITE" id="PS51819">
    <property type="entry name" value="VOC"/>
    <property type="match status" value="1"/>
</dbReference>
<feature type="domain" description="VOC" evidence="1">
    <location>
        <begin position="29"/>
        <end position="143"/>
    </location>
</feature>
<dbReference type="Proteomes" id="UP000001172">
    <property type="component" value="Chromosome"/>
</dbReference>
<organism evidence="2 3">
    <name type="scientific">Geobacillus kaustophilus (strain HTA426)</name>
    <dbReference type="NCBI Taxonomy" id="235909"/>
    <lineage>
        <taxon>Bacteria</taxon>
        <taxon>Bacillati</taxon>
        <taxon>Bacillota</taxon>
        <taxon>Bacilli</taxon>
        <taxon>Bacillales</taxon>
        <taxon>Anoxybacillaceae</taxon>
        <taxon>Geobacillus</taxon>
        <taxon>Geobacillus thermoleovorans group</taxon>
    </lineage>
</organism>
<accession>Q5KY20</accession>
<dbReference type="InterPro" id="IPR004360">
    <property type="entry name" value="Glyas_Fos-R_dOase_dom"/>
</dbReference>
<dbReference type="AlphaFoldDB" id="Q5KY20"/>
<dbReference type="InterPro" id="IPR037523">
    <property type="entry name" value="VOC_core"/>
</dbReference>
<dbReference type="Gene3D" id="3.10.180.10">
    <property type="entry name" value="2,3-Dihydroxybiphenyl 1,2-Dioxygenase, domain 1"/>
    <property type="match status" value="1"/>
</dbReference>